<dbReference type="AlphaFoldDB" id="A0A9N9IEV0"/>
<dbReference type="GO" id="GO:0004061">
    <property type="term" value="F:arylformamidase activity"/>
    <property type="evidence" value="ECO:0007669"/>
    <property type="project" value="InterPro"/>
</dbReference>
<dbReference type="Gene3D" id="3.40.50.1820">
    <property type="entry name" value="alpha/beta hydrolase"/>
    <property type="match status" value="1"/>
</dbReference>
<evidence type="ECO:0000256" key="1">
    <source>
        <dbReference type="ARBA" id="ARBA00022801"/>
    </source>
</evidence>
<evidence type="ECO:0000256" key="2">
    <source>
        <dbReference type="ARBA" id="ARBA00023079"/>
    </source>
</evidence>
<dbReference type="PANTHER" id="PTHR48081">
    <property type="entry name" value="AB HYDROLASE SUPERFAMILY PROTEIN C4A8.06C"/>
    <property type="match status" value="1"/>
</dbReference>
<comment type="caution">
    <text evidence="4">The sequence shown here is derived from an EMBL/GenBank/DDBJ whole genome shotgun (WGS) entry which is preliminary data.</text>
</comment>
<evidence type="ECO:0000313" key="4">
    <source>
        <dbReference type="EMBL" id="CAG8734082.1"/>
    </source>
</evidence>
<dbReference type="PANTHER" id="PTHR48081:SF33">
    <property type="entry name" value="KYNURENINE FORMAMIDASE"/>
    <property type="match status" value="1"/>
</dbReference>
<dbReference type="SUPFAM" id="SSF53474">
    <property type="entry name" value="alpha/beta-Hydrolases"/>
    <property type="match status" value="1"/>
</dbReference>
<dbReference type="InterPro" id="IPR027519">
    <property type="entry name" value="KFase_ver/fungi-typ"/>
</dbReference>
<feature type="non-terminal residue" evidence="4">
    <location>
        <position position="1"/>
    </location>
</feature>
<reference evidence="4" key="1">
    <citation type="submission" date="2021-06" db="EMBL/GenBank/DDBJ databases">
        <authorList>
            <person name="Kallberg Y."/>
            <person name="Tangrot J."/>
            <person name="Rosling A."/>
        </authorList>
    </citation>
    <scope>NUCLEOTIDE SEQUENCE</scope>
    <source>
        <strain evidence="4">FL966</strain>
    </source>
</reference>
<dbReference type="InterPro" id="IPR050300">
    <property type="entry name" value="GDXG_lipolytic_enzyme"/>
</dbReference>
<protein>
    <submittedName>
        <fullName evidence="4">21823_t:CDS:1</fullName>
    </submittedName>
</protein>
<dbReference type="InterPro" id="IPR029058">
    <property type="entry name" value="AB_hydrolase_fold"/>
</dbReference>
<keyword evidence="1" id="KW-0378">Hydrolase</keyword>
<keyword evidence="2" id="KW-0823">Tryptophan catabolism</keyword>
<evidence type="ECO:0000259" key="3">
    <source>
        <dbReference type="Pfam" id="PF20434"/>
    </source>
</evidence>
<dbReference type="EMBL" id="CAJVQA010014947">
    <property type="protein sequence ID" value="CAG8734082.1"/>
    <property type="molecule type" value="Genomic_DNA"/>
</dbReference>
<name>A0A9N9IEV0_9GLOM</name>
<dbReference type="HAMAP" id="MF_03014">
    <property type="entry name" value="KFase"/>
    <property type="match status" value="1"/>
</dbReference>
<sequence length="293" mass="33018">LDHSQLTMIVHTDIPYLPFHPQQTLDLYIPTLTLQDAVTKLPTPIIILIHGGAWISGDKKDLESLGKSVSSVTNFAVALINYRTSTTPEIKHPAHINDVAAAITWIYSNGDKYGYLGDRMYLVGHSVGAFLSAQLVFTPEYLINASGSFSKNIDEAKKLLNSIRGIVGIEGIYDIPSLLERWPAYTKYVEPAFGTDPEVYKSVSPKYNSTNDTVIKIPSYLIVHSLEDELVDIEQANNFYKYITQIKINEFSVDYQTGIKGTHDGILEERELEQRIVEFILFREKKLQLPHSK</sequence>
<accession>A0A9N9IEV0</accession>
<dbReference type="Pfam" id="PF20434">
    <property type="entry name" value="BD-FAE"/>
    <property type="match status" value="1"/>
</dbReference>
<evidence type="ECO:0000313" key="5">
    <source>
        <dbReference type="Proteomes" id="UP000789759"/>
    </source>
</evidence>
<dbReference type="OrthoDB" id="6495301at2759"/>
<proteinExistence type="inferred from homology"/>
<feature type="domain" description="BD-FAE-like" evidence="3">
    <location>
        <begin position="37"/>
        <end position="241"/>
    </location>
</feature>
<gene>
    <name evidence="4" type="ORF">CPELLU_LOCUS13677</name>
</gene>
<dbReference type="InterPro" id="IPR049492">
    <property type="entry name" value="BD-FAE-like_dom"/>
</dbReference>
<dbReference type="Proteomes" id="UP000789759">
    <property type="component" value="Unassembled WGS sequence"/>
</dbReference>
<keyword evidence="5" id="KW-1185">Reference proteome</keyword>
<dbReference type="GO" id="GO:0019441">
    <property type="term" value="P:L-tryptophan catabolic process to kynurenine"/>
    <property type="evidence" value="ECO:0007669"/>
    <property type="project" value="InterPro"/>
</dbReference>
<organism evidence="4 5">
    <name type="scientific">Cetraspora pellucida</name>
    <dbReference type="NCBI Taxonomy" id="1433469"/>
    <lineage>
        <taxon>Eukaryota</taxon>
        <taxon>Fungi</taxon>
        <taxon>Fungi incertae sedis</taxon>
        <taxon>Mucoromycota</taxon>
        <taxon>Glomeromycotina</taxon>
        <taxon>Glomeromycetes</taxon>
        <taxon>Diversisporales</taxon>
        <taxon>Gigasporaceae</taxon>
        <taxon>Cetraspora</taxon>
    </lineage>
</organism>